<dbReference type="EMBL" id="LT629690">
    <property type="protein sequence ID" value="SDF68509.1"/>
    <property type="molecule type" value="Genomic_DNA"/>
</dbReference>
<feature type="domain" description="NADP-dependent oxidoreductase" evidence="2">
    <location>
        <begin position="18"/>
        <end position="325"/>
    </location>
</feature>
<dbReference type="InterPro" id="IPR050523">
    <property type="entry name" value="AKR_Detox_Biosynth"/>
</dbReference>
<evidence type="ECO:0000313" key="4">
    <source>
        <dbReference type="Proteomes" id="UP000182427"/>
    </source>
</evidence>
<sequence length="356" mass="38895">MTLTSYRTLGRSGLVVSPLCLGTMTMGTPRWGSPDEVSEAIFNAYVDAGGNFIDTADTYANGRSEELIGDYIAARNLRDRTVLATKFTMTCEAQKGNPNGSANGRKNMYRALDASLKRLQTDYIDLYWMHAWDTVTPAEEVLQSLGDLVRAGKIRYFGFSDVPAWYAAKVATLAQVHGVSGPIGLQLEYSLVERTIEREHVDCAREFGIGITPWSPLASGFLAGKYKREDDGKGSGDGRLSVLGGGANPVFHKYTEKNWATLEALRKVAAEIGKPMAQVALAWALARPAISSLIIGATKVEQLQDNIASLEVKLTTEQMAQLNAAGALDLLHPYMFFTGMLHRERVFSGTDVEGWQ</sequence>
<accession>A0A1G7N582</accession>
<proteinExistence type="predicted"/>
<dbReference type="InterPro" id="IPR023210">
    <property type="entry name" value="NADP_OxRdtase_dom"/>
</dbReference>
<dbReference type="Pfam" id="PF00248">
    <property type="entry name" value="Aldo_ket_red"/>
    <property type="match status" value="1"/>
</dbReference>
<dbReference type="FunFam" id="3.20.20.100:FF:000004">
    <property type="entry name" value="Oxidoreductase, aldo/keto reductase"/>
    <property type="match status" value="1"/>
</dbReference>
<gene>
    <name evidence="3" type="ORF">SAMN05444167_2995</name>
</gene>
<dbReference type="AlphaFoldDB" id="A0A1G7N582"/>
<evidence type="ECO:0000259" key="2">
    <source>
        <dbReference type="Pfam" id="PF00248"/>
    </source>
</evidence>
<dbReference type="Proteomes" id="UP000182427">
    <property type="component" value="Chromosome I"/>
</dbReference>
<reference evidence="3 4" key="1">
    <citation type="submission" date="2016-10" db="EMBL/GenBank/DDBJ databases">
        <authorList>
            <person name="de Groot N.N."/>
        </authorList>
    </citation>
    <scope>NUCLEOTIDE SEQUENCE [LARGE SCALE GENOMIC DNA]</scope>
    <source>
        <strain evidence="3 4">GAS232</strain>
    </source>
</reference>
<dbReference type="RefSeq" id="WP_083345846.1">
    <property type="nucleotide sequence ID" value="NZ_LT629690.1"/>
</dbReference>
<dbReference type="PANTHER" id="PTHR43364">
    <property type="entry name" value="NADH-SPECIFIC METHYLGLYOXAL REDUCTASE-RELATED"/>
    <property type="match status" value="1"/>
</dbReference>
<dbReference type="GO" id="GO:0005829">
    <property type="term" value="C:cytosol"/>
    <property type="evidence" value="ECO:0007669"/>
    <property type="project" value="TreeGrafter"/>
</dbReference>
<keyword evidence="4" id="KW-1185">Reference proteome</keyword>
<dbReference type="GO" id="GO:0016491">
    <property type="term" value="F:oxidoreductase activity"/>
    <property type="evidence" value="ECO:0007669"/>
    <property type="project" value="UniProtKB-KW"/>
</dbReference>
<dbReference type="Gene3D" id="3.20.20.100">
    <property type="entry name" value="NADP-dependent oxidoreductase domain"/>
    <property type="match status" value="1"/>
</dbReference>
<name>A0A1G7N582_9BACT</name>
<dbReference type="OrthoDB" id="9773828at2"/>
<evidence type="ECO:0000313" key="3">
    <source>
        <dbReference type="EMBL" id="SDF68509.1"/>
    </source>
</evidence>
<protein>
    <submittedName>
        <fullName evidence="3">Predicted oxidoreductase</fullName>
    </submittedName>
</protein>
<evidence type="ECO:0000256" key="1">
    <source>
        <dbReference type="ARBA" id="ARBA00023002"/>
    </source>
</evidence>
<dbReference type="SUPFAM" id="SSF51430">
    <property type="entry name" value="NAD(P)-linked oxidoreductase"/>
    <property type="match status" value="1"/>
</dbReference>
<dbReference type="InterPro" id="IPR036812">
    <property type="entry name" value="NAD(P)_OxRdtase_dom_sf"/>
</dbReference>
<dbReference type="CDD" id="cd19080">
    <property type="entry name" value="AKR_AKR9A_9B"/>
    <property type="match status" value="1"/>
</dbReference>
<dbReference type="PANTHER" id="PTHR43364:SF4">
    <property type="entry name" value="NAD(P)-LINKED OXIDOREDUCTASE SUPERFAMILY PROTEIN"/>
    <property type="match status" value="1"/>
</dbReference>
<organism evidence="3 4">
    <name type="scientific">Terriglobus roseus</name>
    <dbReference type="NCBI Taxonomy" id="392734"/>
    <lineage>
        <taxon>Bacteria</taxon>
        <taxon>Pseudomonadati</taxon>
        <taxon>Acidobacteriota</taxon>
        <taxon>Terriglobia</taxon>
        <taxon>Terriglobales</taxon>
        <taxon>Acidobacteriaceae</taxon>
        <taxon>Terriglobus</taxon>
    </lineage>
</organism>
<keyword evidence="1" id="KW-0560">Oxidoreductase</keyword>